<gene>
    <name evidence="12" type="primary">CXXC1_3</name>
    <name evidence="12" type="ORF">OS493_039467</name>
</gene>
<keyword evidence="4" id="KW-0862">Zinc</keyword>
<proteinExistence type="predicted"/>
<evidence type="ECO:0000256" key="4">
    <source>
        <dbReference type="ARBA" id="ARBA00022833"/>
    </source>
</evidence>
<organism evidence="12 13">
    <name type="scientific">Desmophyllum pertusum</name>
    <dbReference type="NCBI Taxonomy" id="174260"/>
    <lineage>
        <taxon>Eukaryota</taxon>
        <taxon>Metazoa</taxon>
        <taxon>Cnidaria</taxon>
        <taxon>Anthozoa</taxon>
        <taxon>Hexacorallia</taxon>
        <taxon>Scleractinia</taxon>
        <taxon>Caryophylliina</taxon>
        <taxon>Caryophylliidae</taxon>
        <taxon>Desmophyllum</taxon>
    </lineage>
</organism>
<dbReference type="EMBL" id="MU827974">
    <property type="protein sequence ID" value="KAJ7312814.1"/>
    <property type="molecule type" value="Genomic_DNA"/>
</dbReference>
<feature type="region of interest" description="Disordered" evidence="10">
    <location>
        <begin position="1"/>
        <end position="62"/>
    </location>
</feature>
<dbReference type="GO" id="GO:0003677">
    <property type="term" value="F:DNA binding"/>
    <property type="evidence" value="ECO:0007669"/>
    <property type="project" value="UniProtKB-KW"/>
</dbReference>
<keyword evidence="6" id="KW-0238">DNA-binding</keyword>
<comment type="caution">
    <text evidence="12">The sequence shown here is derived from an EMBL/GenBank/DDBJ whole genome shotgun (WGS) entry which is preliminary data.</text>
</comment>
<keyword evidence="2" id="KW-0479">Metal-binding</keyword>
<protein>
    <recommendedName>
        <fullName evidence="9">CXXC-type zinc finger protein 1</fullName>
    </recommendedName>
</protein>
<dbReference type="Pfam" id="PF12269">
    <property type="entry name" value="CpG_bind_C"/>
    <property type="match status" value="1"/>
</dbReference>
<dbReference type="GO" id="GO:0008270">
    <property type="term" value="F:zinc ion binding"/>
    <property type="evidence" value="ECO:0007669"/>
    <property type="project" value="UniProtKB-KW"/>
</dbReference>
<reference evidence="12" key="1">
    <citation type="submission" date="2023-01" db="EMBL/GenBank/DDBJ databases">
        <title>Genome assembly of the deep-sea coral Lophelia pertusa.</title>
        <authorList>
            <person name="Herrera S."/>
            <person name="Cordes E."/>
        </authorList>
    </citation>
    <scope>NUCLEOTIDE SEQUENCE</scope>
    <source>
        <strain evidence="12">USNM1676648</strain>
        <tissue evidence="12">Polyp</tissue>
    </source>
</reference>
<evidence type="ECO:0000313" key="13">
    <source>
        <dbReference type="Proteomes" id="UP001163046"/>
    </source>
</evidence>
<dbReference type="AlphaFoldDB" id="A0A9W9Y6X9"/>
<evidence type="ECO:0000256" key="1">
    <source>
        <dbReference type="ARBA" id="ARBA00004123"/>
    </source>
</evidence>
<keyword evidence="7" id="KW-0804">Transcription</keyword>
<name>A0A9W9Y6X9_9CNID</name>
<dbReference type="InterPro" id="IPR022056">
    <property type="entry name" value="CpG-bd_C"/>
</dbReference>
<accession>A0A9W9Y6X9</accession>
<sequence>MDVDIESVTPRKQRKAVKMKHAKSSESRKEKLLRQSSDRPRKRKRIMSNEEKNRMSTEYVDERERDEAPRQCYGPGCTNAARSLSKYCSDECGIQLAVSAGNLFCDYYNSQQKIYCKRLRVLCPEHTKEPKISAKDVCGCPLVTDVFDESGDFCRAAKRTCLKHYCWEKLRRAGIDLQRIQQWLKLEEAYEQERSLRFAGARRGGVLGLLLHTTVCHE</sequence>
<keyword evidence="5" id="KW-0805">Transcription regulation</keyword>
<feature type="compositionally biased region" description="Basic residues" evidence="10">
    <location>
        <begin position="11"/>
        <end position="22"/>
    </location>
</feature>
<feature type="domain" description="CpG binding protein C-terminal" evidence="11">
    <location>
        <begin position="98"/>
        <end position="210"/>
    </location>
</feature>
<evidence type="ECO:0000256" key="3">
    <source>
        <dbReference type="ARBA" id="ARBA00022771"/>
    </source>
</evidence>
<keyword evidence="13" id="KW-1185">Reference proteome</keyword>
<evidence type="ECO:0000256" key="10">
    <source>
        <dbReference type="SAM" id="MobiDB-lite"/>
    </source>
</evidence>
<evidence type="ECO:0000313" key="12">
    <source>
        <dbReference type="EMBL" id="KAJ7312814.1"/>
    </source>
</evidence>
<evidence type="ECO:0000256" key="9">
    <source>
        <dbReference type="ARBA" id="ARBA00023828"/>
    </source>
</evidence>
<feature type="compositionally biased region" description="Basic and acidic residues" evidence="10">
    <location>
        <begin position="23"/>
        <end position="39"/>
    </location>
</feature>
<keyword evidence="8" id="KW-0539">Nucleus</keyword>
<dbReference type="PANTHER" id="PTHR46174:SF1">
    <property type="entry name" value="CXXC-TYPE ZINC FINGER PROTEIN 1"/>
    <property type="match status" value="1"/>
</dbReference>
<dbReference type="GO" id="GO:0048188">
    <property type="term" value="C:Set1C/COMPASS complex"/>
    <property type="evidence" value="ECO:0007669"/>
    <property type="project" value="InterPro"/>
</dbReference>
<evidence type="ECO:0000256" key="5">
    <source>
        <dbReference type="ARBA" id="ARBA00023015"/>
    </source>
</evidence>
<evidence type="ECO:0000256" key="2">
    <source>
        <dbReference type="ARBA" id="ARBA00022723"/>
    </source>
</evidence>
<comment type="subcellular location">
    <subcellularLocation>
        <location evidence="1">Nucleus</location>
    </subcellularLocation>
</comment>
<keyword evidence="3" id="KW-0863">Zinc-finger</keyword>
<dbReference type="PANTHER" id="PTHR46174">
    <property type="entry name" value="CXXC-TYPE ZINC FINGER PROTEIN 1"/>
    <property type="match status" value="1"/>
</dbReference>
<evidence type="ECO:0000256" key="8">
    <source>
        <dbReference type="ARBA" id="ARBA00023242"/>
    </source>
</evidence>
<dbReference type="Proteomes" id="UP001163046">
    <property type="component" value="Unassembled WGS sequence"/>
</dbReference>
<dbReference type="GO" id="GO:0045893">
    <property type="term" value="P:positive regulation of DNA-templated transcription"/>
    <property type="evidence" value="ECO:0007669"/>
    <property type="project" value="TreeGrafter"/>
</dbReference>
<evidence type="ECO:0000256" key="6">
    <source>
        <dbReference type="ARBA" id="ARBA00023125"/>
    </source>
</evidence>
<feature type="compositionally biased region" description="Basic and acidic residues" evidence="10">
    <location>
        <begin position="47"/>
        <end position="62"/>
    </location>
</feature>
<dbReference type="InterPro" id="IPR037869">
    <property type="entry name" value="Spp1/CFP1"/>
</dbReference>
<evidence type="ECO:0000259" key="11">
    <source>
        <dbReference type="Pfam" id="PF12269"/>
    </source>
</evidence>
<dbReference type="OrthoDB" id="419183at2759"/>
<evidence type="ECO:0000256" key="7">
    <source>
        <dbReference type="ARBA" id="ARBA00023163"/>
    </source>
</evidence>